<dbReference type="Proteomes" id="UP000465609">
    <property type="component" value="Chromosome"/>
</dbReference>
<organism evidence="1 2">
    <name type="scientific">Mycolicibacterium aubagnense</name>
    <dbReference type="NCBI Taxonomy" id="319707"/>
    <lineage>
        <taxon>Bacteria</taxon>
        <taxon>Bacillati</taxon>
        <taxon>Actinomycetota</taxon>
        <taxon>Actinomycetes</taxon>
        <taxon>Mycobacteriales</taxon>
        <taxon>Mycobacteriaceae</taxon>
        <taxon>Mycolicibacterium</taxon>
    </lineage>
</organism>
<dbReference type="EMBL" id="AP022577">
    <property type="protein sequence ID" value="BBX87405.1"/>
    <property type="molecule type" value="Genomic_DNA"/>
</dbReference>
<proteinExistence type="predicted"/>
<name>A0ABM7IKX6_9MYCO</name>
<accession>A0ABM7IKX6</accession>
<dbReference type="RefSeq" id="WP_138229808.1">
    <property type="nucleotide sequence ID" value="NZ_AP022577.1"/>
</dbReference>
<protein>
    <submittedName>
        <fullName evidence="1">Uncharacterized protein</fullName>
    </submittedName>
</protein>
<gene>
    <name evidence="1" type="ORF">MAUB_52780</name>
</gene>
<evidence type="ECO:0000313" key="1">
    <source>
        <dbReference type="EMBL" id="BBX87405.1"/>
    </source>
</evidence>
<reference evidence="1 2" key="1">
    <citation type="journal article" date="2019" name="Emerg. Microbes Infect.">
        <title>Comprehensive subspecies identification of 175 nontuberculous mycobacteria species based on 7547 genomic profiles.</title>
        <authorList>
            <person name="Matsumoto Y."/>
            <person name="Kinjo T."/>
            <person name="Motooka D."/>
            <person name="Nabeya D."/>
            <person name="Jung N."/>
            <person name="Uechi K."/>
            <person name="Horii T."/>
            <person name="Iida T."/>
            <person name="Fujita J."/>
            <person name="Nakamura S."/>
        </authorList>
    </citation>
    <scope>NUCLEOTIDE SEQUENCE [LARGE SCALE GENOMIC DNA]</scope>
    <source>
        <strain evidence="1 2">JCM 15296</strain>
    </source>
</reference>
<evidence type="ECO:0000313" key="2">
    <source>
        <dbReference type="Proteomes" id="UP000465609"/>
    </source>
</evidence>
<keyword evidence="2" id="KW-1185">Reference proteome</keyword>
<sequence length="98" mass="9511">MGAASIGPVKRRRSMLVKTFGFAGVAAAVALGAYGTIHAPAPATTPVASSGHGATSGEYAQPSVGGMNFGATATMTTPSSVEAVPVASPPVKAAPYHG</sequence>